<evidence type="ECO:0000313" key="1">
    <source>
        <dbReference type="EMBL" id="MBY8823362.1"/>
    </source>
</evidence>
<name>A0ABS7PPV9_9SPHN</name>
<accession>A0ABS7PPV9</accession>
<organism evidence="1 2">
    <name type="scientific">Sphingomonas colocasiae</name>
    <dbReference type="NCBI Taxonomy" id="1848973"/>
    <lineage>
        <taxon>Bacteria</taxon>
        <taxon>Pseudomonadati</taxon>
        <taxon>Pseudomonadota</taxon>
        <taxon>Alphaproteobacteria</taxon>
        <taxon>Sphingomonadales</taxon>
        <taxon>Sphingomonadaceae</taxon>
        <taxon>Sphingomonas</taxon>
    </lineage>
</organism>
<evidence type="ECO:0008006" key="3">
    <source>
        <dbReference type="Google" id="ProtNLM"/>
    </source>
</evidence>
<comment type="caution">
    <text evidence="1">The sequence shown here is derived from an EMBL/GenBank/DDBJ whole genome shotgun (WGS) entry which is preliminary data.</text>
</comment>
<dbReference type="EMBL" id="JAINVV010000006">
    <property type="protein sequence ID" value="MBY8823362.1"/>
    <property type="molecule type" value="Genomic_DNA"/>
</dbReference>
<proteinExistence type="predicted"/>
<gene>
    <name evidence="1" type="ORF">K7G82_13745</name>
</gene>
<protein>
    <recommendedName>
        <fullName evidence="3">Restriction endonuclease type IV Mrr domain-containing protein</fullName>
    </recommendedName>
</protein>
<dbReference type="Proteomes" id="UP000706039">
    <property type="component" value="Unassembled WGS sequence"/>
</dbReference>
<keyword evidence="2" id="KW-1185">Reference proteome</keyword>
<reference evidence="1 2" key="1">
    <citation type="submission" date="2021-08" db="EMBL/GenBank/DDBJ databases">
        <authorList>
            <person name="Tuo L."/>
        </authorList>
    </citation>
    <scope>NUCLEOTIDE SEQUENCE [LARGE SCALE GENOMIC DNA]</scope>
    <source>
        <strain evidence="1 2">JCM 31229</strain>
    </source>
</reference>
<evidence type="ECO:0000313" key="2">
    <source>
        <dbReference type="Proteomes" id="UP000706039"/>
    </source>
</evidence>
<sequence length="1232" mass="134756">MAASDATLRLSGTSVRLSALTRRLSRCSFHELATAVGGLLTESENQPATFRLEMLSSLAAVHADGARAPSAAHLREWLNDALLRDDIGQLEDPVEDVFVSNVPSPEGNRRLFDGLWGDNDTGVRALLQAVLRFSDREWAAEALSSCLALLKLSDVLAERSGLERYALSAGRPRQKLRIVSKDLEEAKGRVTFSVSDLRGLAIRAPLLRPFVLLEEHRAQIEGETLGNTTFERRPLIWNGKAIVVALPTAIGAAIRRYIIECAREAGDLPEVEDLVANLHLAELAGPGLAGLRIKGIRSPQPLIERCRDFVAEFDDGGVIHVVHVHEDLSDALDQGLRSLQRLPSELTAALIATSRELAGKAGYRRGMTVVVHAGIGRGFATMLPESIDGWHFTGIEQSDLARMWCEHDFDALRLWKILDQDSRLASRGYGIHNVNGLVNLYGFMQAHSMAIVPDEVAPGPFEIATNFIANVRQRLRSLIDAHVTRGPGAGHWVEVQRTSLDVFFGEVERLPLYSSVAEAVGGRLLSCVETASRPWWIELVATAVTPTGKSVEYQVWDAAQNWLVRAVPRLDALLPNLPSGKISIRISVPGADEIGGAPPPPDAAFGPPKVDLDDGAIVIACGADHLRSFGRAENIGERLIIGAIIRGAFALSGADIDHDGVEALSLDIAGSTQARFFHMLPPRTPSALVYAAAGLGRPRLLQQEDLSWSRLDLAGVSGWTGGSGTLSKDDASTILNAAVEAVWARVRALMMTLDRERLATFTLNNHDRVAWDRQQWAQTASALLALYRDQADIVSAFNHMESKRGMASLASRVIAEMAICTCPEAGGMDVTQADFDEMLADVAVIIECANQSDAIRWDLVASMPVVTPSGALTFDGSFQRTQQRPYYEAQGERDFRGSAKDYGSNFSSVPAASALKIDMQWKAAIEAEYAISLQGLVRLASGLANEAAATGSNMLRLIRSELVGRIAGPADDEPAIDADRCYDALSLRPRAAWDEDDPAGAKKRDWYPWRFNRRLSLLQRPFLQVGGGEDPVILVYPTLLDHFVQRLLETGKGLLPVELYSMKEMRSWIGTAVNREGHEFNRRVADRMVEVGWKARPDVKLTELGGKQKLGDVDVLAWHEESGRVLAIECKRLQRARSIGEIGERLQEYATLAPPGGKRTPIQKHLDRITFLKAQPAGLARLTGIPVDRLQLDSALVTDHLVPMQFSKRAQALVDHIVDFRSIAADLSPNRR</sequence>
<dbReference type="RefSeq" id="WP_222990477.1">
    <property type="nucleotide sequence ID" value="NZ_JAINVV010000006.1"/>
</dbReference>